<evidence type="ECO:0000259" key="1">
    <source>
        <dbReference type="Pfam" id="PF06742"/>
    </source>
</evidence>
<evidence type="ECO:0000313" key="4">
    <source>
        <dbReference type="Proteomes" id="UP000812270"/>
    </source>
</evidence>
<dbReference type="InterPro" id="IPR010621">
    <property type="entry name" value="DUF1214"/>
</dbReference>
<dbReference type="Pfam" id="PF06742">
    <property type="entry name" value="DUF1214"/>
    <property type="match status" value="1"/>
</dbReference>
<evidence type="ECO:0000259" key="2">
    <source>
        <dbReference type="Pfam" id="PF06863"/>
    </source>
</evidence>
<accession>A0A9E2W6V5</accession>
<dbReference type="InterPro" id="IPR010679">
    <property type="entry name" value="DUF1254"/>
</dbReference>
<keyword evidence="4" id="KW-1185">Reference proteome</keyword>
<dbReference type="PROSITE" id="PS51257">
    <property type="entry name" value="PROKAR_LIPOPROTEIN"/>
    <property type="match status" value="1"/>
</dbReference>
<gene>
    <name evidence="3" type="ORF">KTO63_01035</name>
</gene>
<proteinExistence type="predicted"/>
<feature type="domain" description="DUF1254" evidence="2">
    <location>
        <begin position="81"/>
        <end position="213"/>
    </location>
</feature>
<comment type="caution">
    <text evidence="3">The sequence shown here is derived from an EMBL/GenBank/DDBJ whole genome shotgun (WGS) entry which is preliminary data.</text>
</comment>
<sequence>MRNLIFPLGSFLIMTACNQAPTSSTPVKDSTAAVQSSTFVPANENEKAIYSRAFNVVVWGLPAVNSELMYEDLVKAKGDYNQVIYWSGLVNSKNQTLTPNPDVIYINPFYDTRKGPVVLEIPPAEGVSSITGSLDDAWQTAIEDIGPAGLDKGKGGKYLILPPGYKDKVPAGYFPMPSSIYTGFAILRSNLTNGTKEDIARAVEYGKKIKMYPYAQAANPPQTAFLDLLETSFGNIIPYNIHFFESLSNFIQREPLLTRDMAMLDQLKSIGIEKGKDFKPDARTKEILEAAIADAHKWVDAQYAATFKHPFYEGTGWALPADPQTTKGIMENYADPSNYPVDGRAIIYSMAYFSAKHLGTGQFYLLNIKDNTGKRFDGSKQYHLHLPPNVPVRLYWSVTVYDGETHALLPGMPYFSRASTTPGLQKNADGSVDVYFGTKAPTGKESNWVPTDPKRSFELLARFYGPEKEFFEKTWKMGDVEEVK</sequence>
<dbReference type="PANTHER" id="PTHR36509:SF3">
    <property type="entry name" value="SIGNAL PEPTIDE PROTEIN"/>
    <property type="match status" value="1"/>
</dbReference>
<evidence type="ECO:0000313" key="3">
    <source>
        <dbReference type="EMBL" id="MBV4355711.1"/>
    </source>
</evidence>
<dbReference type="PANTHER" id="PTHR36509">
    <property type="entry name" value="BLL3101 PROTEIN"/>
    <property type="match status" value="1"/>
</dbReference>
<dbReference type="AlphaFoldDB" id="A0A9E2W6V5"/>
<dbReference type="Pfam" id="PF06863">
    <property type="entry name" value="DUF1254"/>
    <property type="match status" value="1"/>
</dbReference>
<organism evidence="3 4">
    <name type="scientific">Pinibacter aurantiacus</name>
    <dbReference type="NCBI Taxonomy" id="2851599"/>
    <lineage>
        <taxon>Bacteria</taxon>
        <taxon>Pseudomonadati</taxon>
        <taxon>Bacteroidota</taxon>
        <taxon>Chitinophagia</taxon>
        <taxon>Chitinophagales</taxon>
        <taxon>Chitinophagaceae</taxon>
        <taxon>Pinibacter</taxon>
    </lineage>
</organism>
<name>A0A9E2W6V5_9BACT</name>
<dbReference type="RefSeq" id="WP_217789257.1">
    <property type="nucleotide sequence ID" value="NZ_JAHSPG010000001.1"/>
</dbReference>
<protein>
    <submittedName>
        <fullName evidence="3">DUF1254 domain-containing protein</fullName>
    </submittedName>
</protein>
<reference evidence="3" key="1">
    <citation type="submission" date="2021-06" db="EMBL/GenBank/DDBJ databases">
        <authorList>
            <person name="Huq M.A."/>
        </authorList>
    </citation>
    <scope>NUCLEOTIDE SEQUENCE</scope>
    <source>
        <strain evidence="3">MAH-26</strain>
    </source>
</reference>
<dbReference type="Proteomes" id="UP000812270">
    <property type="component" value="Unassembled WGS sequence"/>
</dbReference>
<dbReference type="EMBL" id="JAHSPG010000001">
    <property type="protein sequence ID" value="MBV4355711.1"/>
    <property type="molecule type" value="Genomic_DNA"/>
</dbReference>
<feature type="domain" description="DUF1214" evidence="1">
    <location>
        <begin position="362"/>
        <end position="468"/>
    </location>
</feature>